<name>A0A8H2RPP0_PSEFL</name>
<evidence type="ECO:0008006" key="4">
    <source>
        <dbReference type="Google" id="ProtNLM"/>
    </source>
</evidence>
<feature type="compositionally biased region" description="Low complexity" evidence="1">
    <location>
        <begin position="50"/>
        <end position="59"/>
    </location>
</feature>
<proteinExistence type="predicted"/>
<dbReference type="AlphaFoldDB" id="A0A8H2RPP0"/>
<organism evidence="2 3">
    <name type="scientific">Pseudomonas fluorescens</name>
    <dbReference type="NCBI Taxonomy" id="294"/>
    <lineage>
        <taxon>Bacteria</taxon>
        <taxon>Pseudomonadati</taxon>
        <taxon>Pseudomonadota</taxon>
        <taxon>Gammaproteobacteria</taxon>
        <taxon>Pseudomonadales</taxon>
        <taxon>Pseudomonadaceae</taxon>
        <taxon>Pseudomonas</taxon>
    </lineage>
</organism>
<sequence length="185" mass="19856">MSGVQSNTKGTTPLSPRNYVVYLIAEQLLYGTVNGRVFRFRAFSGGGRGSVNSGRIGSSAETFDPRTKKVSNKNGERGGPLPPGRYLIQLGENNRTLGRANKLCSVTAHLRYPGRGYSFPGGFYLHGRGEFGSDGCIVPALANNRKLLQSAIESVGGNVPLWVLLSATNPSREQVLGALIQPFEV</sequence>
<reference evidence="2 3" key="1">
    <citation type="submission" date="2019-09" db="EMBL/GenBank/DDBJ databases">
        <authorList>
            <person name="Chandra G."/>
            <person name="Truman W A."/>
        </authorList>
    </citation>
    <scope>NUCLEOTIDE SEQUENCE [LARGE SCALE GENOMIC DNA]</scope>
    <source>
        <strain evidence="2">PS900</strain>
    </source>
</reference>
<evidence type="ECO:0000256" key="1">
    <source>
        <dbReference type="SAM" id="MobiDB-lite"/>
    </source>
</evidence>
<comment type="caution">
    <text evidence="2">The sequence shown here is derived from an EMBL/GenBank/DDBJ whole genome shotgun (WGS) entry which is preliminary data.</text>
</comment>
<accession>A0A8H2RPP0</accession>
<feature type="region of interest" description="Disordered" evidence="1">
    <location>
        <begin position="49"/>
        <end position="82"/>
    </location>
</feature>
<evidence type="ECO:0000313" key="2">
    <source>
        <dbReference type="EMBL" id="VVO62798.1"/>
    </source>
</evidence>
<protein>
    <recommendedName>
        <fullName evidence="4">DUF2778 domain-containing protein</fullName>
    </recommendedName>
</protein>
<dbReference type="EMBL" id="CABVIE010000002">
    <property type="protein sequence ID" value="VVO62798.1"/>
    <property type="molecule type" value="Genomic_DNA"/>
</dbReference>
<evidence type="ECO:0000313" key="3">
    <source>
        <dbReference type="Proteomes" id="UP000325723"/>
    </source>
</evidence>
<gene>
    <name evidence="2" type="ORF">PS900_00887</name>
</gene>
<dbReference type="Proteomes" id="UP000325723">
    <property type="component" value="Unassembled WGS sequence"/>
</dbReference>